<evidence type="ECO:0000259" key="1">
    <source>
        <dbReference type="Pfam" id="PF14417"/>
    </source>
</evidence>
<proteinExistence type="predicted"/>
<evidence type="ECO:0000313" key="3">
    <source>
        <dbReference type="Proteomes" id="UP001169027"/>
    </source>
</evidence>
<gene>
    <name evidence="2" type="ORF">Q2T77_33745</name>
</gene>
<name>A0ABT8SER4_9BURK</name>
<evidence type="ECO:0000313" key="2">
    <source>
        <dbReference type="EMBL" id="MDO1537240.1"/>
    </source>
</evidence>
<organism evidence="2 3">
    <name type="scientific">Variovorax ginsengisoli</name>
    <dbReference type="NCBI Taxonomy" id="363844"/>
    <lineage>
        <taxon>Bacteria</taxon>
        <taxon>Pseudomonadati</taxon>
        <taxon>Pseudomonadota</taxon>
        <taxon>Betaproteobacteria</taxon>
        <taxon>Burkholderiales</taxon>
        <taxon>Comamonadaceae</taxon>
        <taxon>Variovorax</taxon>
    </lineage>
</organism>
<dbReference type="RefSeq" id="WP_301815553.1">
    <property type="nucleotide sequence ID" value="NZ_JAUJZH010000037.1"/>
</dbReference>
<reference evidence="2" key="1">
    <citation type="submission" date="2023-06" db="EMBL/GenBank/DDBJ databases">
        <authorList>
            <person name="Jiang Y."/>
            <person name="Liu Q."/>
        </authorList>
    </citation>
    <scope>NUCLEOTIDE SEQUENCE</scope>
    <source>
        <strain evidence="2">CGMCC 1.12090</strain>
    </source>
</reference>
<dbReference type="InterPro" id="IPR025847">
    <property type="entry name" value="MEDS_domain"/>
</dbReference>
<dbReference type="EMBL" id="JAUKVY010000037">
    <property type="protein sequence ID" value="MDO1537240.1"/>
    <property type="molecule type" value="Genomic_DNA"/>
</dbReference>
<protein>
    <submittedName>
        <fullName evidence="2">MEDS domain-containing protein</fullName>
    </submittedName>
</protein>
<keyword evidence="3" id="KW-1185">Reference proteome</keyword>
<accession>A0ABT8SER4</accession>
<dbReference type="Proteomes" id="UP001169027">
    <property type="component" value="Unassembled WGS sequence"/>
</dbReference>
<feature type="domain" description="MEDS" evidence="1">
    <location>
        <begin position="32"/>
        <end position="190"/>
    </location>
</feature>
<sequence length="221" mass="24744">MDSSFTGLIASESGQSEQVAIEIAGSTLGKHRHICAFFRNAEEENRIMMPFIKDGLERGDRACQMVDPSLRDEHLRQLYAAGIDVAQQERDGQLEVLSVFDMYLRDGHFDLARMLDVIQQHISGDSKTPISRITGHAEWAGEDWPGVEDFLEYEARLNDVVPEGRDTVVCLYDLSKTSASLVADVLRTHPVIILGGVVHENPFFTPVEQFIAELRARKEAS</sequence>
<dbReference type="Pfam" id="PF14417">
    <property type="entry name" value="MEDS"/>
    <property type="match status" value="1"/>
</dbReference>
<comment type="caution">
    <text evidence="2">The sequence shown here is derived from an EMBL/GenBank/DDBJ whole genome shotgun (WGS) entry which is preliminary data.</text>
</comment>